<dbReference type="InterPro" id="IPR020825">
    <property type="entry name" value="Phe-tRNA_synthase-like_B3/B4"/>
</dbReference>
<dbReference type="GO" id="GO:0009328">
    <property type="term" value="C:phenylalanine-tRNA ligase complex"/>
    <property type="evidence" value="ECO:0007669"/>
    <property type="project" value="TreeGrafter"/>
</dbReference>
<dbReference type="AlphaFoldDB" id="A0A1V4ISU3"/>
<dbReference type="Gene3D" id="3.50.40.10">
    <property type="entry name" value="Phenylalanyl-trna Synthetase, Chain B, domain 3"/>
    <property type="match status" value="1"/>
</dbReference>
<evidence type="ECO:0000256" key="1">
    <source>
        <dbReference type="ARBA" id="ARBA00008653"/>
    </source>
</evidence>
<dbReference type="InterPro" id="IPR009061">
    <property type="entry name" value="DNA-bd_dom_put_sf"/>
</dbReference>
<feature type="domain" description="B5" evidence="13">
    <location>
        <begin position="291"/>
        <end position="368"/>
    </location>
</feature>
<keyword evidence="8 11" id="KW-0648">Protein biosynthesis</keyword>
<dbReference type="PANTHER" id="PTHR10947:SF0">
    <property type="entry name" value="PHENYLALANINE--TRNA LIGASE BETA SUBUNIT"/>
    <property type="match status" value="1"/>
</dbReference>
<dbReference type="Gene3D" id="3.30.56.10">
    <property type="match status" value="2"/>
</dbReference>
<sequence>MKMSLNWINDYVDLGDVDVDYLINKLTITTAEIEGVERINEDVIIEIDNKSLTNRPDLWCHYGMAREIAAITRKKLKDIDYVNEEELKSKELNKLKVKIEEKDKCLRYSGIKIGNIIQGRSPEIITTRLENCGIRPINIIVDIANYVMMDIGQPMHTFDAGTIDTVNVYSIKQPVKLKTLDDQKREVRKDTLMIYGDDKPIAIAGIIGGEGSAVSENTKDVVLESATYDGVAVRKTATALGIRTDASARYEKFLDTSLTPIAIGRYLKLLKEYQPQVTLETSLYDNCIKETKALIIDIQHKYIETYLGNNIEKSVVIDILTSLQFEVQEADGLYKVKVPTFRATKDITCKADIIEEILRVYGYSNIKAAPNKMVSSVSVKNSVRDMEYLIKDILVRKFSFSEVQTYSWYDNKWLKKLGYTYSNTLKMANSTIKQFDKLRSDLCPNIIKIIYENRKSYEQIKIFEIGRIFILDGENLNQSRHMTAAFYSDECEESSYRYTKGISSYLIKVIKNVEPNYIPEFNEYKQNCLCISYADINLGYIYSVSNAALKAFDGNHSINVLDIDLEALNSIKKKEIKYKAIPKFPGTYLDFSILTSTSMPYADIDKNIKNFNHKLVTRIEYIDTYLGDNIPENMKSTTVRLEVLNPDRTLKLEEVNNVKESFVKHLNANRLMLR</sequence>
<evidence type="ECO:0000256" key="9">
    <source>
        <dbReference type="ARBA" id="ARBA00023146"/>
    </source>
</evidence>
<dbReference type="EMBL" id="MZGV01000012">
    <property type="protein sequence ID" value="OPJ62890.1"/>
    <property type="molecule type" value="Genomic_DNA"/>
</dbReference>
<dbReference type="GO" id="GO:0005524">
    <property type="term" value="F:ATP binding"/>
    <property type="evidence" value="ECO:0007669"/>
    <property type="project" value="UniProtKB-UniRule"/>
</dbReference>
<dbReference type="PANTHER" id="PTHR10947">
    <property type="entry name" value="PHENYLALANYL-TRNA SYNTHETASE BETA CHAIN AND LEUCINE-RICH REPEAT-CONTAINING PROTEIN 47"/>
    <property type="match status" value="1"/>
</dbReference>
<comment type="caution">
    <text evidence="14">The sequence shown here is derived from an EMBL/GenBank/DDBJ whole genome shotgun (WGS) entry which is preliminary data.</text>
</comment>
<dbReference type="Gene3D" id="3.30.70.380">
    <property type="entry name" value="Ferrodoxin-fold anticodon-binding domain"/>
    <property type="match status" value="1"/>
</dbReference>
<evidence type="ECO:0000256" key="6">
    <source>
        <dbReference type="ARBA" id="ARBA00022840"/>
    </source>
</evidence>
<keyword evidence="5 11" id="KW-0547">Nucleotide-binding</keyword>
<feature type="domain" description="FDX-ACB" evidence="12">
    <location>
        <begin position="582"/>
        <end position="674"/>
    </location>
</feature>
<feature type="binding site" evidence="11">
    <location>
        <position position="356"/>
    </location>
    <ligand>
        <name>Mg(2+)</name>
        <dbReference type="ChEBI" id="CHEBI:18420"/>
        <note>shared with alpha subunit</note>
    </ligand>
</feature>
<comment type="similarity">
    <text evidence="1 11">Belongs to the phenylalanyl-tRNA synthetase beta subunit family. Type 1 subfamily.</text>
</comment>
<dbReference type="GO" id="GO:0006432">
    <property type="term" value="P:phenylalanyl-tRNA aminoacylation"/>
    <property type="evidence" value="ECO:0007669"/>
    <property type="project" value="UniProtKB-UniRule"/>
</dbReference>
<proteinExistence type="inferred from homology"/>
<dbReference type="InterPro" id="IPR045864">
    <property type="entry name" value="aa-tRNA-synth_II/BPL/LPL"/>
</dbReference>
<protein>
    <recommendedName>
        <fullName evidence="11">Phenylalanine--tRNA ligase beta subunit</fullName>
        <ecNumber evidence="11">6.1.1.20</ecNumber>
    </recommendedName>
    <alternativeName>
        <fullName evidence="11">Phenylalanyl-tRNA synthetase beta subunit</fullName>
        <shortName evidence="11">PheRS</shortName>
    </alternativeName>
</protein>
<evidence type="ECO:0000256" key="7">
    <source>
        <dbReference type="ARBA" id="ARBA00022842"/>
    </source>
</evidence>
<evidence type="ECO:0000256" key="4">
    <source>
        <dbReference type="ARBA" id="ARBA00022723"/>
    </source>
</evidence>
<dbReference type="Pfam" id="PF03483">
    <property type="entry name" value="B3_4"/>
    <property type="match status" value="1"/>
</dbReference>
<evidence type="ECO:0000256" key="8">
    <source>
        <dbReference type="ARBA" id="ARBA00022917"/>
    </source>
</evidence>
<keyword evidence="7 11" id="KW-0460">Magnesium</keyword>
<keyword evidence="3 11" id="KW-0436">Ligase</keyword>
<dbReference type="Pfam" id="PF03147">
    <property type="entry name" value="FDX-ACB"/>
    <property type="match status" value="1"/>
</dbReference>
<evidence type="ECO:0000256" key="10">
    <source>
        <dbReference type="ARBA" id="ARBA00049255"/>
    </source>
</evidence>
<dbReference type="HAMAP" id="MF_00283">
    <property type="entry name" value="Phe_tRNA_synth_beta1"/>
    <property type="match status" value="1"/>
</dbReference>
<dbReference type="STRING" id="1450648.CLORY_15140"/>
<evidence type="ECO:0000256" key="5">
    <source>
        <dbReference type="ARBA" id="ARBA00022741"/>
    </source>
</evidence>
<dbReference type="InterPro" id="IPR005121">
    <property type="entry name" value="Fdx_antiC-bd"/>
</dbReference>
<comment type="subcellular location">
    <subcellularLocation>
        <location evidence="11">Cytoplasm</location>
    </subcellularLocation>
</comment>
<evidence type="ECO:0000256" key="2">
    <source>
        <dbReference type="ARBA" id="ARBA00011209"/>
    </source>
</evidence>
<dbReference type="InterPro" id="IPR005146">
    <property type="entry name" value="B3/B4_tRNA-bd"/>
</dbReference>
<dbReference type="GO" id="GO:0004826">
    <property type="term" value="F:phenylalanine-tRNA ligase activity"/>
    <property type="evidence" value="ECO:0007669"/>
    <property type="project" value="UniProtKB-UniRule"/>
</dbReference>
<dbReference type="OrthoDB" id="9805455at2"/>
<dbReference type="RefSeq" id="WP_079422924.1">
    <property type="nucleotide sequence ID" value="NZ_MZGV01000012.1"/>
</dbReference>
<dbReference type="SUPFAM" id="SSF56037">
    <property type="entry name" value="PheT/TilS domain"/>
    <property type="match status" value="1"/>
</dbReference>
<keyword evidence="4 11" id="KW-0479">Metal-binding</keyword>
<evidence type="ECO:0000256" key="11">
    <source>
        <dbReference type="HAMAP-Rule" id="MF_00283"/>
    </source>
</evidence>
<feature type="binding site" evidence="11">
    <location>
        <position position="352"/>
    </location>
    <ligand>
        <name>Mg(2+)</name>
        <dbReference type="ChEBI" id="CHEBI:18420"/>
        <note>shared with alpha subunit</note>
    </ligand>
</feature>
<dbReference type="GO" id="GO:0140096">
    <property type="term" value="F:catalytic activity, acting on a protein"/>
    <property type="evidence" value="ECO:0007669"/>
    <property type="project" value="UniProtKB-ARBA"/>
</dbReference>
<evidence type="ECO:0000259" key="13">
    <source>
        <dbReference type="PROSITE" id="PS51483"/>
    </source>
</evidence>
<dbReference type="SMART" id="SM00896">
    <property type="entry name" value="FDX-ACB"/>
    <property type="match status" value="1"/>
</dbReference>
<dbReference type="PROSITE" id="PS51483">
    <property type="entry name" value="B5"/>
    <property type="match status" value="1"/>
</dbReference>
<dbReference type="GO" id="GO:0000287">
    <property type="term" value="F:magnesium ion binding"/>
    <property type="evidence" value="ECO:0007669"/>
    <property type="project" value="UniProtKB-UniRule"/>
</dbReference>
<dbReference type="EC" id="6.1.1.20" evidence="11"/>
<reference evidence="14 15" key="1">
    <citation type="submission" date="2017-03" db="EMBL/GenBank/DDBJ databases">
        <title>Genome sequence of Clostridium oryzae DSM 28571.</title>
        <authorList>
            <person name="Poehlein A."/>
            <person name="Daniel R."/>
        </authorList>
    </citation>
    <scope>NUCLEOTIDE SEQUENCE [LARGE SCALE GENOMIC DNA]</scope>
    <source>
        <strain evidence="14 15">DSM 28571</strain>
    </source>
</reference>
<keyword evidence="9 11" id="KW-0030">Aminoacyl-tRNA synthetase</keyword>
<dbReference type="GO" id="GO:0003723">
    <property type="term" value="F:RNA binding"/>
    <property type="evidence" value="ECO:0007669"/>
    <property type="project" value="InterPro"/>
</dbReference>
<name>A0A1V4ISU3_9CLOT</name>
<dbReference type="InterPro" id="IPR041616">
    <property type="entry name" value="PheRS_beta_core"/>
</dbReference>
<gene>
    <name evidence="14" type="primary">pheT_1</name>
    <name evidence="11" type="synonym">pheT</name>
    <name evidence="14" type="ORF">CLORY_15140</name>
</gene>
<dbReference type="InterPro" id="IPR004532">
    <property type="entry name" value="Phe-tRNA-ligase_IIc_bsu_bact"/>
</dbReference>
<evidence type="ECO:0000313" key="15">
    <source>
        <dbReference type="Proteomes" id="UP000190080"/>
    </source>
</evidence>
<dbReference type="SMART" id="SM00874">
    <property type="entry name" value="B5"/>
    <property type="match status" value="1"/>
</dbReference>
<dbReference type="Pfam" id="PF03484">
    <property type="entry name" value="B5"/>
    <property type="match status" value="1"/>
</dbReference>
<organism evidence="14 15">
    <name type="scientific">Clostridium oryzae</name>
    <dbReference type="NCBI Taxonomy" id="1450648"/>
    <lineage>
        <taxon>Bacteria</taxon>
        <taxon>Bacillati</taxon>
        <taxon>Bacillota</taxon>
        <taxon>Clostridia</taxon>
        <taxon>Eubacteriales</taxon>
        <taxon>Clostridiaceae</taxon>
        <taxon>Clostridium</taxon>
    </lineage>
</organism>
<accession>A0A1V4ISU3</accession>
<evidence type="ECO:0000313" key="14">
    <source>
        <dbReference type="EMBL" id="OPJ62890.1"/>
    </source>
</evidence>
<keyword evidence="15" id="KW-1185">Reference proteome</keyword>
<dbReference type="SMART" id="SM00873">
    <property type="entry name" value="B3_4"/>
    <property type="match status" value="1"/>
</dbReference>
<dbReference type="Pfam" id="PF17759">
    <property type="entry name" value="tRNA_synthFbeta"/>
    <property type="match status" value="1"/>
</dbReference>
<dbReference type="Proteomes" id="UP000190080">
    <property type="component" value="Unassembled WGS sequence"/>
</dbReference>
<comment type="subunit">
    <text evidence="2 11">Tetramer of two alpha and two beta subunits.</text>
</comment>
<evidence type="ECO:0000256" key="3">
    <source>
        <dbReference type="ARBA" id="ARBA00022598"/>
    </source>
</evidence>
<dbReference type="Gene3D" id="3.30.930.10">
    <property type="entry name" value="Bira Bifunctional Protein, Domain 2"/>
    <property type="match status" value="1"/>
</dbReference>
<dbReference type="SUPFAM" id="SSF55681">
    <property type="entry name" value="Class II aaRS and biotin synthetases"/>
    <property type="match status" value="1"/>
</dbReference>
<dbReference type="SUPFAM" id="SSF46955">
    <property type="entry name" value="Putative DNA-binding domain"/>
    <property type="match status" value="2"/>
</dbReference>
<comment type="cofactor">
    <cofactor evidence="11">
        <name>Mg(2+)</name>
        <dbReference type="ChEBI" id="CHEBI:18420"/>
    </cofactor>
    <text evidence="11">Binds 2 magnesium ions per tetramer.</text>
</comment>
<dbReference type="NCBIfam" id="TIGR00472">
    <property type="entry name" value="pheT_bact"/>
    <property type="match status" value="1"/>
</dbReference>
<dbReference type="GO" id="GO:0016740">
    <property type="term" value="F:transferase activity"/>
    <property type="evidence" value="ECO:0007669"/>
    <property type="project" value="UniProtKB-ARBA"/>
</dbReference>
<keyword evidence="6 11" id="KW-0067">ATP-binding</keyword>
<dbReference type="InterPro" id="IPR036690">
    <property type="entry name" value="Fdx_antiC-bd_sf"/>
</dbReference>
<dbReference type="PROSITE" id="PS51447">
    <property type="entry name" value="FDX_ACB"/>
    <property type="match status" value="1"/>
</dbReference>
<dbReference type="SUPFAM" id="SSF54991">
    <property type="entry name" value="Anticodon-binding domain of PheRS"/>
    <property type="match status" value="1"/>
</dbReference>
<feature type="binding site" evidence="11">
    <location>
        <position position="346"/>
    </location>
    <ligand>
        <name>Mg(2+)</name>
        <dbReference type="ChEBI" id="CHEBI:18420"/>
        <note>shared with alpha subunit</note>
    </ligand>
</feature>
<feature type="binding site" evidence="11">
    <location>
        <position position="355"/>
    </location>
    <ligand>
        <name>Mg(2+)</name>
        <dbReference type="ChEBI" id="CHEBI:18420"/>
        <note>shared with alpha subunit</note>
    </ligand>
</feature>
<dbReference type="InterPro" id="IPR045060">
    <property type="entry name" value="Phe-tRNA-ligase_IIc_bsu"/>
</dbReference>
<evidence type="ECO:0000259" key="12">
    <source>
        <dbReference type="PROSITE" id="PS51447"/>
    </source>
</evidence>
<dbReference type="InterPro" id="IPR005147">
    <property type="entry name" value="tRNA_synthase_B5-dom"/>
</dbReference>
<keyword evidence="11" id="KW-0963">Cytoplasm</keyword>
<comment type="catalytic activity">
    <reaction evidence="10 11">
        <text>tRNA(Phe) + L-phenylalanine + ATP = L-phenylalanyl-tRNA(Phe) + AMP + diphosphate + H(+)</text>
        <dbReference type="Rhea" id="RHEA:19413"/>
        <dbReference type="Rhea" id="RHEA-COMP:9668"/>
        <dbReference type="Rhea" id="RHEA-COMP:9699"/>
        <dbReference type="ChEBI" id="CHEBI:15378"/>
        <dbReference type="ChEBI" id="CHEBI:30616"/>
        <dbReference type="ChEBI" id="CHEBI:33019"/>
        <dbReference type="ChEBI" id="CHEBI:58095"/>
        <dbReference type="ChEBI" id="CHEBI:78442"/>
        <dbReference type="ChEBI" id="CHEBI:78531"/>
        <dbReference type="ChEBI" id="CHEBI:456215"/>
        <dbReference type="EC" id="6.1.1.20"/>
    </reaction>
</comment>